<keyword evidence="3" id="KW-0472">Membrane</keyword>
<feature type="region of interest" description="Disordered" evidence="4">
    <location>
        <begin position="559"/>
        <end position="579"/>
    </location>
</feature>
<proteinExistence type="inferred from homology"/>
<dbReference type="PANTHER" id="PTHR30627">
    <property type="entry name" value="PEPTIDOGLYCAN D,D-TRANSPEPTIDASE"/>
    <property type="match status" value="1"/>
</dbReference>
<evidence type="ECO:0000256" key="1">
    <source>
        <dbReference type="ARBA" id="ARBA00004370"/>
    </source>
</evidence>
<dbReference type="SUPFAM" id="SSF56601">
    <property type="entry name" value="beta-lactamase/transpeptidase-like"/>
    <property type="match status" value="1"/>
</dbReference>
<comment type="subcellular location">
    <subcellularLocation>
        <location evidence="1">Membrane</location>
    </subcellularLocation>
</comment>
<dbReference type="InterPro" id="IPR005311">
    <property type="entry name" value="PBP_dimer"/>
</dbReference>
<dbReference type="Proteomes" id="UP000744769">
    <property type="component" value="Unassembled WGS sequence"/>
</dbReference>
<evidence type="ECO:0000256" key="3">
    <source>
        <dbReference type="ARBA" id="ARBA00023136"/>
    </source>
</evidence>
<comment type="caution">
    <text evidence="7">The sequence shown here is derived from an EMBL/GenBank/DDBJ whole genome shotgun (WGS) entry which is preliminary data.</text>
</comment>
<dbReference type="GO" id="GO:0008658">
    <property type="term" value="F:penicillin binding"/>
    <property type="evidence" value="ECO:0007669"/>
    <property type="project" value="InterPro"/>
</dbReference>
<dbReference type="Gene3D" id="3.30.450.330">
    <property type="match status" value="1"/>
</dbReference>
<evidence type="ECO:0000313" key="8">
    <source>
        <dbReference type="Proteomes" id="UP000744769"/>
    </source>
</evidence>
<feature type="domain" description="Penicillin-binding protein dimerisation" evidence="6">
    <location>
        <begin position="35"/>
        <end position="200"/>
    </location>
</feature>
<dbReference type="InterPro" id="IPR001460">
    <property type="entry name" value="PCN-bd_Tpept"/>
</dbReference>
<dbReference type="SUPFAM" id="SSF56519">
    <property type="entry name" value="Penicillin binding protein dimerisation domain"/>
    <property type="match status" value="1"/>
</dbReference>
<dbReference type="InterPro" id="IPR012338">
    <property type="entry name" value="Beta-lactam/transpept-like"/>
</dbReference>
<dbReference type="Gene3D" id="3.90.1310.10">
    <property type="entry name" value="Penicillin-binding protein 2a (Domain 2)"/>
    <property type="match status" value="1"/>
</dbReference>
<name>A0A967AZL5_9MICO</name>
<evidence type="ECO:0000259" key="5">
    <source>
        <dbReference type="Pfam" id="PF00905"/>
    </source>
</evidence>
<dbReference type="GO" id="GO:0071555">
    <property type="term" value="P:cell wall organization"/>
    <property type="evidence" value="ECO:0007669"/>
    <property type="project" value="TreeGrafter"/>
</dbReference>
<evidence type="ECO:0000256" key="4">
    <source>
        <dbReference type="SAM" id="MobiDB-lite"/>
    </source>
</evidence>
<reference evidence="7" key="1">
    <citation type="submission" date="2020-03" db="EMBL/GenBank/DDBJ databases">
        <title>Draft sequencing of Calidifontibacter sp. DB0510.</title>
        <authorList>
            <person name="Kim D.-U."/>
        </authorList>
    </citation>
    <scope>NUCLEOTIDE SEQUENCE</scope>
    <source>
        <strain evidence="7">DB0510</strain>
    </source>
</reference>
<sequence length="579" mass="60849">MFVLTLFVGQLFRIQGLEASTLAAQAVDSRIARTTIPALRGQITDANGVVLANSVERYDVTADPQNIRQYYGTEIGGKLQGDGFAKAATALSSITGAAPQDIVTALKQADAKKLRFVYLVRSVTPDQWNRINDLHIPGIYSERTVARQYPQGTTVAPLLGWVSANGKPGGGVEAIANGTLNGKPGVRTYEQAPDGTVIATGDQSDSPALDGNPVQLTIDNDLQWYAQNAIAGAVKKYKALSGDAIIMDVKGNLRAVASYPSFDNNSLASASPAALQSAPFVQAYEPGSTSKVITMAALLAQGKATPQSQFVVPNRLKRAGTSFKDSHEHPTLNLTLAGILAESSNIGTIEAGEKLDPATLYGYMRKFGLGSTSGIGYPGETAGILAPYQKWSGSTRYTVMFGQGLSGSAIQQASVFQAIANGGVREPVKLLAGVGKDGKLSPPQDSRKAVTVVSPQVATQVTNMMAGVVGKDGTAKAARVPGYNVAGKTGTADRYDPTLGRYNGQTASFIGFAPAENPQFIIAVTLQRPTAGSIYGGEVAAPVFSDLMGYALRRNHVPPSTAKTQEYPLTYDPKKSVGR</sequence>
<dbReference type="PANTHER" id="PTHR30627:SF1">
    <property type="entry name" value="PEPTIDOGLYCAN D,D-TRANSPEPTIDASE FTSI"/>
    <property type="match status" value="1"/>
</dbReference>
<evidence type="ECO:0000313" key="7">
    <source>
        <dbReference type="EMBL" id="NHN56039.1"/>
    </source>
</evidence>
<keyword evidence="8" id="KW-1185">Reference proteome</keyword>
<accession>A0A967AZL5</accession>
<evidence type="ECO:0000259" key="6">
    <source>
        <dbReference type="Pfam" id="PF03717"/>
    </source>
</evidence>
<evidence type="ECO:0000256" key="2">
    <source>
        <dbReference type="ARBA" id="ARBA00007171"/>
    </source>
</evidence>
<comment type="similarity">
    <text evidence="2">Belongs to the transpeptidase family.</text>
</comment>
<protein>
    <submittedName>
        <fullName evidence="7">Penicillin-binding protein 2</fullName>
    </submittedName>
</protein>
<organism evidence="7 8">
    <name type="scientific">Metallococcus carri</name>
    <dbReference type="NCBI Taxonomy" id="1656884"/>
    <lineage>
        <taxon>Bacteria</taxon>
        <taxon>Bacillati</taxon>
        <taxon>Actinomycetota</taxon>
        <taxon>Actinomycetes</taxon>
        <taxon>Micrococcales</taxon>
        <taxon>Dermacoccaceae</taxon>
        <taxon>Metallococcus</taxon>
    </lineage>
</organism>
<dbReference type="GO" id="GO:0005886">
    <property type="term" value="C:plasma membrane"/>
    <property type="evidence" value="ECO:0007669"/>
    <property type="project" value="TreeGrafter"/>
</dbReference>
<dbReference type="Gene3D" id="3.40.710.10">
    <property type="entry name" value="DD-peptidase/beta-lactamase superfamily"/>
    <property type="match status" value="1"/>
</dbReference>
<feature type="domain" description="Penicillin-binding protein transpeptidase" evidence="5">
    <location>
        <begin position="244"/>
        <end position="548"/>
    </location>
</feature>
<dbReference type="InterPro" id="IPR036138">
    <property type="entry name" value="PBP_dimer_sf"/>
</dbReference>
<dbReference type="Pfam" id="PF03717">
    <property type="entry name" value="PBP_dimer"/>
    <property type="match status" value="1"/>
</dbReference>
<dbReference type="EMBL" id="JAAOIV010000006">
    <property type="protein sequence ID" value="NHN56039.1"/>
    <property type="molecule type" value="Genomic_DNA"/>
</dbReference>
<dbReference type="AlphaFoldDB" id="A0A967AZL5"/>
<dbReference type="InterPro" id="IPR050515">
    <property type="entry name" value="Beta-lactam/transpept"/>
</dbReference>
<gene>
    <name evidence="7" type="ORF">G9U51_09650</name>
</gene>
<dbReference type="Pfam" id="PF00905">
    <property type="entry name" value="Transpeptidase"/>
    <property type="match status" value="1"/>
</dbReference>